<protein>
    <submittedName>
        <fullName evidence="2">Uncharacterized protein</fullName>
    </submittedName>
</protein>
<dbReference type="AlphaFoldDB" id="A0AAQ3T2R5"/>
<evidence type="ECO:0000313" key="2">
    <source>
        <dbReference type="EMBL" id="WVZ64262.1"/>
    </source>
</evidence>
<organism evidence="2 3">
    <name type="scientific">Paspalum notatum var. saurae</name>
    <dbReference type="NCBI Taxonomy" id="547442"/>
    <lineage>
        <taxon>Eukaryota</taxon>
        <taxon>Viridiplantae</taxon>
        <taxon>Streptophyta</taxon>
        <taxon>Embryophyta</taxon>
        <taxon>Tracheophyta</taxon>
        <taxon>Spermatophyta</taxon>
        <taxon>Magnoliopsida</taxon>
        <taxon>Liliopsida</taxon>
        <taxon>Poales</taxon>
        <taxon>Poaceae</taxon>
        <taxon>PACMAD clade</taxon>
        <taxon>Panicoideae</taxon>
        <taxon>Andropogonodae</taxon>
        <taxon>Paspaleae</taxon>
        <taxon>Paspalinae</taxon>
        <taxon>Paspalum</taxon>
    </lineage>
</organism>
<feature type="compositionally biased region" description="Low complexity" evidence="1">
    <location>
        <begin position="33"/>
        <end position="46"/>
    </location>
</feature>
<name>A0AAQ3T2R5_PASNO</name>
<feature type="region of interest" description="Disordered" evidence="1">
    <location>
        <begin position="131"/>
        <end position="198"/>
    </location>
</feature>
<dbReference type="EMBL" id="CP144747">
    <property type="protein sequence ID" value="WVZ64262.1"/>
    <property type="molecule type" value="Genomic_DNA"/>
</dbReference>
<dbReference type="Proteomes" id="UP001341281">
    <property type="component" value="Chromosome 03"/>
</dbReference>
<feature type="compositionally biased region" description="Basic and acidic residues" evidence="1">
    <location>
        <begin position="184"/>
        <end position="198"/>
    </location>
</feature>
<keyword evidence="3" id="KW-1185">Reference proteome</keyword>
<sequence>MENKMTNIPSPSFLLAYLGVTARAPGRRRGSLPARAPGRRCAAAPSPRKPQPALPRPPRGSPVPAVPRPSRARRGTAALPVPRPPRVAPSCSRVSSFTLADSEPGESSSAGGHFAFGLRYSRRAVTALATVRQESESRNRNSGRTDDSSLPRPFSKGAGYPWSPPSPGIVGCRPPSLGSLDGVHAAREPRCRTRGEGR</sequence>
<feature type="compositionally biased region" description="Pro residues" evidence="1">
    <location>
        <begin position="47"/>
        <end position="67"/>
    </location>
</feature>
<evidence type="ECO:0000256" key="1">
    <source>
        <dbReference type="SAM" id="MobiDB-lite"/>
    </source>
</evidence>
<proteinExistence type="predicted"/>
<feature type="region of interest" description="Disordered" evidence="1">
    <location>
        <begin position="24"/>
        <end position="112"/>
    </location>
</feature>
<evidence type="ECO:0000313" key="3">
    <source>
        <dbReference type="Proteomes" id="UP001341281"/>
    </source>
</evidence>
<reference evidence="2 3" key="1">
    <citation type="submission" date="2024-02" db="EMBL/GenBank/DDBJ databases">
        <title>High-quality chromosome-scale genome assembly of Pensacola bahiagrass (Paspalum notatum Flugge var. saurae).</title>
        <authorList>
            <person name="Vega J.M."/>
            <person name="Podio M."/>
            <person name="Orjuela J."/>
            <person name="Siena L.A."/>
            <person name="Pessino S.C."/>
            <person name="Combes M.C."/>
            <person name="Mariac C."/>
            <person name="Albertini E."/>
            <person name="Pupilli F."/>
            <person name="Ortiz J.P.A."/>
            <person name="Leblanc O."/>
        </authorList>
    </citation>
    <scope>NUCLEOTIDE SEQUENCE [LARGE SCALE GENOMIC DNA]</scope>
    <source>
        <strain evidence="2">R1</strain>
        <tissue evidence="2">Leaf</tissue>
    </source>
</reference>
<feature type="compositionally biased region" description="Basic and acidic residues" evidence="1">
    <location>
        <begin position="133"/>
        <end position="149"/>
    </location>
</feature>
<accession>A0AAQ3T2R5</accession>
<gene>
    <name evidence="2" type="ORF">U9M48_013812</name>
</gene>